<reference evidence="3" key="2">
    <citation type="submission" date="2020-09" db="EMBL/GenBank/DDBJ databases">
        <authorList>
            <person name="Sun Q."/>
            <person name="Ohkuma M."/>
        </authorList>
    </citation>
    <scope>NUCLEOTIDE SEQUENCE</scope>
    <source>
        <strain evidence="3">JCM 3131</strain>
    </source>
</reference>
<comment type="caution">
    <text evidence="3">The sequence shown here is derived from an EMBL/GenBank/DDBJ whole genome shotgun (WGS) entry which is preliminary data.</text>
</comment>
<dbReference type="Gene3D" id="1.10.10.10">
    <property type="entry name" value="Winged helix-like DNA-binding domain superfamily/Winged helix DNA-binding domain"/>
    <property type="match status" value="1"/>
</dbReference>
<evidence type="ECO:0000259" key="2">
    <source>
        <dbReference type="SMART" id="SM00421"/>
    </source>
</evidence>
<dbReference type="Gene3D" id="3.30.450.20">
    <property type="entry name" value="PAS domain"/>
    <property type="match status" value="1"/>
</dbReference>
<dbReference type="AlphaFoldDB" id="A0A918ETM2"/>
<dbReference type="SUPFAM" id="SSF55785">
    <property type="entry name" value="PYP-like sensor domain (PAS domain)"/>
    <property type="match status" value="1"/>
</dbReference>
<feature type="domain" description="HTH luxR-type" evidence="2">
    <location>
        <begin position="159"/>
        <end position="216"/>
    </location>
</feature>
<dbReference type="InterPro" id="IPR016032">
    <property type="entry name" value="Sig_transdc_resp-reg_C-effctor"/>
</dbReference>
<evidence type="ECO:0000313" key="3">
    <source>
        <dbReference type="EMBL" id="GGQ69793.1"/>
    </source>
</evidence>
<dbReference type="SUPFAM" id="SSF46894">
    <property type="entry name" value="C-terminal effector domain of the bipartite response regulators"/>
    <property type="match status" value="1"/>
</dbReference>
<dbReference type="InterPro" id="IPR035965">
    <property type="entry name" value="PAS-like_dom_sf"/>
</dbReference>
<dbReference type="InterPro" id="IPR000792">
    <property type="entry name" value="Tscrpt_reg_LuxR_C"/>
</dbReference>
<dbReference type="Proteomes" id="UP000620156">
    <property type="component" value="Unassembled WGS sequence"/>
</dbReference>
<dbReference type="InterPro" id="IPR036388">
    <property type="entry name" value="WH-like_DNA-bd_sf"/>
</dbReference>
<dbReference type="EMBL" id="BMQK01000010">
    <property type="protein sequence ID" value="GGQ69793.1"/>
    <property type="molecule type" value="Genomic_DNA"/>
</dbReference>
<keyword evidence="4" id="KW-1185">Reference proteome</keyword>
<organism evidence="3 4">
    <name type="scientific">Streptomyces ruber</name>
    <dbReference type="NCBI Taxonomy" id="83378"/>
    <lineage>
        <taxon>Bacteria</taxon>
        <taxon>Bacillati</taxon>
        <taxon>Actinomycetota</taxon>
        <taxon>Actinomycetes</taxon>
        <taxon>Kitasatosporales</taxon>
        <taxon>Streptomycetaceae</taxon>
        <taxon>Streptomyces</taxon>
    </lineage>
</organism>
<evidence type="ECO:0000256" key="1">
    <source>
        <dbReference type="SAM" id="MobiDB-lite"/>
    </source>
</evidence>
<accession>A0A918ETM2</accession>
<feature type="compositionally biased region" description="Polar residues" evidence="1">
    <location>
        <begin position="1"/>
        <end position="16"/>
    </location>
</feature>
<evidence type="ECO:0000313" key="4">
    <source>
        <dbReference type="Proteomes" id="UP000620156"/>
    </source>
</evidence>
<protein>
    <recommendedName>
        <fullName evidence="2">HTH luxR-type domain-containing protein</fullName>
    </recommendedName>
</protein>
<dbReference type="GO" id="GO:0003677">
    <property type="term" value="F:DNA binding"/>
    <property type="evidence" value="ECO:0007669"/>
    <property type="project" value="InterPro"/>
</dbReference>
<name>A0A918ETM2_9ACTN</name>
<dbReference type="SMART" id="SM00421">
    <property type="entry name" value="HTH_LUXR"/>
    <property type="match status" value="1"/>
</dbReference>
<dbReference type="Pfam" id="PF00196">
    <property type="entry name" value="GerE"/>
    <property type="match status" value="1"/>
</dbReference>
<gene>
    <name evidence="3" type="ORF">GCM10010145_44490</name>
</gene>
<dbReference type="GO" id="GO:0006355">
    <property type="term" value="P:regulation of DNA-templated transcription"/>
    <property type="evidence" value="ECO:0007669"/>
    <property type="project" value="InterPro"/>
</dbReference>
<sequence length="237" mass="25217">MSVVTAKSTDASTSKGIPNAVPVSGVRRNGAEGRPHRRTFTAHVSPGDLTIAASEPEFAHRFGCTPAEMYGRGIHEFLPTMSLPALRKRFAGLSEGRSDRFTERVIGRDRAGRTFSAELTGISVKGTAGKPVGIVVLLRPDDDTGGTVTVDAEPAVSVRRTLSKLDAQVLEGVASGASTVQLATRLYMSRQGVEYRVGLLLRKFQAPNRPALVARAHGAGLLTVGQWPPRVPPELIA</sequence>
<feature type="region of interest" description="Disordered" evidence="1">
    <location>
        <begin position="1"/>
        <end position="41"/>
    </location>
</feature>
<proteinExistence type="predicted"/>
<reference evidence="3" key="1">
    <citation type="journal article" date="2014" name="Int. J. Syst. Evol. Microbiol.">
        <title>Complete genome sequence of Corynebacterium casei LMG S-19264T (=DSM 44701T), isolated from a smear-ripened cheese.</title>
        <authorList>
            <consortium name="US DOE Joint Genome Institute (JGI-PGF)"/>
            <person name="Walter F."/>
            <person name="Albersmeier A."/>
            <person name="Kalinowski J."/>
            <person name="Ruckert C."/>
        </authorList>
    </citation>
    <scope>NUCLEOTIDE SEQUENCE</scope>
    <source>
        <strain evidence="3">JCM 3131</strain>
    </source>
</reference>